<sequence length="275" mass="31224">MSRERFLNADQTLLESGLFSDVTVRCGDKTWNLHKNILCSRSTWFQKALTGNFEEAKTGHVDIKTFEPEAVEWLIRYLYTGTCDIPKLKPGNKTNFVICYEVFTVADYFAMDSLGTIALTTLVSELESKLGPMQLQNEPVDWLDELFDALRLIYADIPLDDKTHTRSSTCNTFLAFVHTARFSLMQNAAFTEFLDEVPVFALDVFRMMRSTGDFISNLPDSQCSYCNQKPTMRNGKGFYTHLATRKLKLDASCGSCAGKREFGSARENWSPSKEL</sequence>
<dbReference type="Proteomes" id="UP001174936">
    <property type="component" value="Unassembled WGS sequence"/>
</dbReference>
<evidence type="ECO:0000259" key="1">
    <source>
        <dbReference type="PROSITE" id="PS50097"/>
    </source>
</evidence>
<protein>
    <submittedName>
        <fullName evidence="2">BTB/POZ protein</fullName>
    </submittedName>
</protein>
<dbReference type="PANTHER" id="PTHR24413">
    <property type="entry name" value="SPECKLE-TYPE POZ PROTEIN"/>
    <property type="match status" value="1"/>
</dbReference>
<dbReference type="InterPro" id="IPR011333">
    <property type="entry name" value="SKP1/BTB/POZ_sf"/>
</dbReference>
<feature type="domain" description="BTB" evidence="1">
    <location>
        <begin position="20"/>
        <end position="87"/>
    </location>
</feature>
<accession>A0AA39Y9Q9</accession>
<evidence type="ECO:0000313" key="3">
    <source>
        <dbReference type="Proteomes" id="UP001174936"/>
    </source>
</evidence>
<dbReference type="Pfam" id="PF00651">
    <property type="entry name" value="BTB"/>
    <property type="match status" value="1"/>
</dbReference>
<dbReference type="Gene3D" id="3.30.710.10">
    <property type="entry name" value="Potassium Channel Kv1.1, Chain A"/>
    <property type="match status" value="1"/>
</dbReference>
<keyword evidence="3" id="KW-1185">Reference proteome</keyword>
<evidence type="ECO:0000313" key="2">
    <source>
        <dbReference type="EMBL" id="KAK0648558.1"/>
    </source>
</evidence>
<reference evidence="2" key="1">
    <citation type="submission" date="2023-06" db="EMBL/GenBank/DDBJ databases">
        <title>Genome-scale phylogeny and comparative genomics of the fungal order Sordariales.</title>
        <authorList>
            <consortium name="Lawrence Berkeley National Laboratory"/>
            <person name="Hensen N."/>
            <person name="Bonometti L."/>
            <person name="Westerberg I."/>
            <person name="Brannstrom I.O."/>
            <person name="Guillou S."/>
            <person name="Cros-Aarteil S."/>
            <person name="Calhoun S."/>
            <person name="Haridas S."/>
            <person name="Kuo A."/>
            <person name="Mondo S."/>
            <person name="Pangilinan J."/>
            <person name="Riley R."/>
            <person name="Labutti K."/>
            <person name="Andreopoulos B."/>
            <person name="Lipzen A."/>
            <person name="Chen C."/>
            <person name="Yanf M."/>
            <person name="Daum C."/>
            <person name="Ng V."/>
            <person name="Clum A."/>
            <person name="Steindorff A."/>
            <person name="Ohm R."/>
            <person name="Martin F."/>
            <person name="Silar P."/>
            <person name="Natvig D."/>
            <person name="Lalanne C."/>
            <person name="Gautier V."/>
            <person name="Ament-Velasquez S.L."/>
            <person name="Kruys A."/>
            <person name="Hutchinson M.I."/>
            <person name="Powell A.J."/>
            <person name="Barry K."/>
            <person name="Miller A.N."/>
            <person name="Grigoriev I.V."/>
            <person name="Debuchy R."/>
            <person name="Gladieux P."/>
            <person name="Thoren M.H."/>
            <person name="Johannesson H."/>
        </authorList>
    </citation>
    <scope>NUCLEOTIDE SEQUENCE</scope>
    <source>
        <strain evidence="2">SMH2532-1</strain>
    </source>
</reference>
<gene>
    <name evidence="2" type="ORF">B0T16DRAFT_408404</name>
</gene>
<proteinExistence type="predicted"/>
<dbReference type="EMBL" id="JAULSV010000003">
    <property type="protein sequence ID" value="KAK0648558.1"/>
    <property type="molecule type" value="Genomic_DNA"/>
</dbReference>
<dbReference type="SUPFAM" id="SSF54695">
    <property type="entry name" value="POZ domain"/>
    <property type="match status" value="1"/>
</dbReference>
<dbReference type="SMART" id="SM00225">
    <property type="entry name" value="BTB"/>
    <property type="match status" value="1"/>
</dbReference>
<dbReference type="PROSITE" id="PS50097">
    <property type="entry name" value="BTB"/>
    <property type="match status" value="1"/>
</dbReference>
<name>A0AA39Y9Q9_9PEZI</name>
<dbReference type="InterPro" id="IPR000210">
    <property type="entry name" value="BTB/POZ_dom"/>
</dbReference>
<dbReference type="CDD" id="cd18186">
    <property type="entry name" value="BTB_POZ_ZBTB_KLHL-like"/>
    <property type="match status" value="1"/>
</dbReference>
<dbReference type="AlphaFoldDB" id="A0AA39Y9Q9"/>
<comment type="caution">
    <text evidence="2">The sequence shown here is derived from an EMBL/GenBank/DDBJ whole genome shotgun (WGS) entry which is preliminary data.</text>
</comment>
<organism evidence="2 3">
    <name type="scientific">Cercophora newfieldiana</name>
    <dbReference type="NCBI Taxonomy" id="92897"/>
    <lineage>
        <taxon>Eukaryota</taxon>
        <taxon>Fungi</taxon>
        <taxon>Dikarya</taxon>
        <taxon>Ascomycota</taxon>
        <taxon>Pezizomycotina</taxon>
        <taxon>Sordariomycetes</taxon>
        <taxon>Sordariomycetidae</taxon>
        <taxon>Sordariales</taxon>
        <taxon>Lasiosphaeriaceae</taxon>
        <taxon>Cercophora</taxon>
    </lineage>
</organism>